<dbReference type="RefSeq" id="WP_213889616.1">
    <property type="nucleotide sequence ID" value="NZ_JAGFNU010000007.1"/>
</dbReference>
<keyword evidence="5 7" id="KW-0573">Peptidoglycan synthesis</keyword>
<evidence type="ECO:0000313" key="9">
    <source>
        <dbReference type="EMBL" id="MFB9233749.1"/>
    </source>
</evidence>
<dbReference type="InterPro" id="IPR038063">
    <property type="entry name" value="Transpep_catalytic_dom"/>
</dbReference>
<keyword evidence="6 7" id="KW-0961">Cell wall biogenesis/degradation</keyword>
<dbReference type="PANTHER" id="PTHR36699:SF1">
    <property type="entry name" value="L,D-TRANSPEPTIDASE YAFK-RELATED"/>
    <property type="match status" value="1"/>
</dbReference>
<dbReference type="PROSITE" id="PS51257">
    <property type="entry name" value="PROKAR_LIPOPROTEIN"/>
    <property type="match status" value="1"/>
</dbReference>
<keyword evidence="4 7" id="KW-0133">Cell shape</keyword>
<evidence type="ECO:0000256" key="2">
    <source>
        <dbReference type="ARBA" id="ARBA00005992"/>
    </source>
</evidence>
<feature type="domain" description="L,D-TPase catalytic" evidence="8">
    <location>
        <begin position="33"/>
        <end position="164"/>
    </location>
</feature>
<dbReference type="InterPro" id="IPR005490">
    <property type="entry name" value="LD_TPept_cat_dom"/>
</dbReference>
<dbReference type="SUPFAM" id="SSF141523">
    <property type="entry name" value="L,D-transpeptidase catalytic domain-like"/>
    <property type="match status" value="1"/>
</dbReference>
<dbReference type="CDD" id="cd16913">
    <property type="entry name" value="YkuD_like"/>
    <property type="match status" value="1"/>
</dbReference>
<evidence type="ECO:0000256" key="7">
    <source>
        <dbReference type="PROSITE-ProRule" id="PRU01373"/>
    </source>
</evidence>
<evidence type="ECO:0000256" key="4">
    <source>
        <dbReference type="ARBA" id="ARBA00022960"/>
    </source>
</evidence>
<dbReference type="EMBL" id="JBHMEA010000051">
    <property type="protein sequence ID" value="MFB9233749.1"/>
    <property type="molecule type" value="Genomic_DNA"/>
</dbReference>
<feature type="active site" description="Nucleophile" evidence="7">
    <location>
        <position position="140"/>
    </location>
</feature>
<sequence length="165" mass="18386">MRRATFLKGLAATLTLGSCSSSKFLTYSGPEVTRIVVFKGERRMYLLNENRSLKAYDIDLGFAPDGHKQIEGDGKTPEGHYIIDRRNPNSEFYLSLGISYPNENDRAKAAALGQPPGGDIFIHGAARPFDKRGEDWTWGCISVSNREMEKIYSMVEIGTPISLYS</sequence>
<feature type="active site" description="Proton donor/acceptor" evidence="7">
    <location>
        <position position="123"/>
    </location>
</feature>
<comment type="pathway">
    <text evidence="1 7">Cell wall biogenesis; peptidoglycan biosynthesis.</text>
</comment>
<keyword evidence="10" id="KW-1185">Reference proteome</keyword>
<comment type="caution">
    <text evidence="9">The sequence shown here is derived from an EMBL/GenBank/DDBJ whole genome shotgun (WGS) entry which is preliminary data.</text>
</comment>
<dbReference type="Proteomes" id="UP001589683">
    <property type="component" value="Unassembled WGS sequence"/>
</dbReference>
<dbReference type="Pfam" id="PF03734">
    <property type="entry name" value="YkuD"/>
    <property type="match status" value="1"/>
</dbReference>
<protein>
    <submittedName>
        <fullName evidence="9">Murein L,D-transpeptidase family protein</fullName>
        <ecNumber evidence="9">2.-.-.-</ecNumber>
    </submittedName>
</protein>
<reference evidence="9 10" key="1">
    <citation type="submission" date="2024-09" db="EMBL/GenBank/DDBJ databases">
        <authorList>
            <person name="Sun Q."/>
            <person name="Mori K."/>
        </authorList>
    </citation>
    <scope>NUCLEOTIDE SEQUENCE [LARGE SCALE GENOMIC DNA]</scope>
    <source>
        <strain evidence="9 10">CECT 8726</strain>
    </source>
</reference>
<dbReference type="EC" id="2.-.-.-" evidence="9"/>
<comment type="similarity">
    <text evidence="2">Belongs to the YkuD family.</text>
</comment>
<evidence type="ECO:0000259" key="8">
    <source>
        <dbReference type="PROSITE" id="PS52029"/>
    </source>
</evidence>
<evidence type="ECO:0000256" key="5">
    <source>
        <dbReference type="ARBA" id="ARBA00022984"/>
    </source>
</evidence>
<proteinExistence type="inferred from homology"/>
<evidence type="ECO:0000256" key="6">
    <source>
        <dbReference type="ARBA" id="ARBA00023316"/>
    </source>
</evidence>
<gene>
    <name evidence="9" type="ORF">ACFFUT_18300</name>
</gene>
<dbReference type="PROSITE" id="PS52029">
    <property type="entry name" value="LD_TPASE"/>
    <property type="match status" value="1"/>
</dbReference>
<organism evidence="9 10">
    <name type="scientific">Pseudohalocynthiibacter aestuariivivens</name>
    <dbReference type="NCBI Taxonomy" id="1591409"/>
    <lineage>
        <taxon>Bacteria</taxon>
        <taxon>Pseudomonadati</taxon>
        <taxon>Pseudomonadota</taxon>
        <taxon>Alphaproteobacteria</taxon>
        <taxon>Rhodobacterales</taxon>
        <taxon>Paracoccaceae</taxon>
        <taxon>Pseudohalocynthiibacter</taxon>
    </lineage>
</organism>
<name>A0ABV5JJX0_9RHOB</name>
<accession>A0ABV5JJX0</accession>
<dbReference type="GO" id="GO:0016740">
    <property type="term" value="F:transferase activity"/>
    <property type="evidence" value="ECO:0007669"/>
    <property type="project" value="UniProtKB-KW"/>
</dbReference>
<evidence type="ECO:0000256" key="3">
    <source>
        <dbReference type="ARBA" id="ARBA00022679"/>
    </source>
</evidence>
<dbReference type="PANTHER" id="PTHR36699">
    <property type="entry name" value="LD-TRANSPEPTIDASE"/>
    <property type="match status" value="1"/>
</dbReference>
<keyword evidence="3 9" id="KW-0808">Transferase</keyword>
<evidence type="ECO:0000313" key="10">
    <source>
        <dbReference type="Proteomes" id="UP001589683"/>
    </source>
</evidence>
<dbReference type="Gene3D" id="2.40.440.10">
    <property type="entry name" value="L,D-transpeptidase catalytic domain-like"/>
    <property type="match status" value="1"/>
</dbReference>
<evidence type="ECO:0000256" key="1">
    <source>
        <dbReference type="ARBA" id="ARBA00004752"/>
    </source>
</evidence>